<sequence>MCRATASTLKRRTWFSIFFALLTQGTRYGNSSRDRMSMSSTRESLRCRRCKRDRSTCPMWMCSTRGLCPRSVPTSGTLSGGCFAGRGSPLWLPRATSSAQRWSTAVGRRSPTTLLQAFLQKKNFLLLLWPDQEEFWQMKWD</sequence>
<feature type="signal peptide" evidence="1">
    <location>
        <begin position="1"/>
        <end position="31"/>
    </location>
</feature>
<accession>A0A6B0UV14</accession>
<protein>
    <recommendedName>
        <fullName evidence="3">Secreted protein</fullName>
    </recommendedName>
</protein>
<reference evidence="2" key="1">
    <citation type="submission" date="2019-12" db="EMBL/GenBank/DDBJ databases">
        <title>An insight into the sialome of adult female Ixodes ricinus ticks feeding for 6 days.</title>
        <authorList>
            <person name="Perner J."/>
            <person name="Ribeiro J.M.C."/>
        </authorList>
    </citation>
    <scope>NUCLEOTIDE SEQUENCE</scope>
    <source>
        <strain evidence="2">Semi-engorged</strain>
        <tissue evidence="2">Salivary glands</tissue>
    </source>
</reference>
<name>A0A6B0UV14_IXORI</name>
<evidence type="ECO:0008006" key="3">
    <source>
        <dbReference type="Google" id="ProtNLM"/>
    </source>
</evidence>
<proteinExistence type="predicted"/>
<feature type="chain" id="PRO_5025529728" description="Secreted protein" evidence="1">
    <location>
        <begin position="32"/>
        <end position="141"/>
    </location>
</feature>
<dbReference type="EMBL" id="GIFC01011045">
    <property type="protein sequence ID" value="MXU93128.1"/>
    <property type="molecule type" value="Transcribed_RNA"/>
</dbReference>
<dbReference type="AlphaFoldDB" id="A0A6B0UV14"/>
<keyword evidence="1" id="KW-0732">Signal</keyword>
<evidence type="ECO:0000256" key="1">
    <source>
        <dbReference type="SAM" id="SignalP"/>
    </source>
</evidence>
<organism evidence="2">
    <name type="scientific">Ixodes ricinus</name>
    <name type="common">Common tick</name>
    <name type="synonym">Acarus ricinus</name>
    <dbReference type="NCBI Taxonomy" id="34613"/>
    <lineage>
        <taxon>Eukaryota</taxon>
        <taxon>Metazoa</taxon>
        <taxon>Ecdysozoa</taxon>
        <taxon>Arthropoda</taxon>
        <taxon>Chelicerata</taxon>
        <taxon>Arachnida</taxon>
        <taxon>Acari</taxon>
        <taxon>Parasitiformes</taxon>
        <taxon>Ixodida</taxon>
        <taxon>Ixodoidea</taxon>
        <taxon>Ixodidae</taxon>
        <taxon>Ixodinae</taxon>
        <taxon>Ixodes</taxon>
    </lineage>
</organism>
<evidence type="ECO:0000313" key="2">
    <source>
        <dbReference type="EMBL" id="MXU93128.1"/>
    </source>
</evidence>